<dbReference type="InterPro" id="IPR050465">
    <property type="entry name" value="UPF0194_transport"/>
</dbReference>
<gene>
    <name evidence="6" type="ORF">MRX98_06795</name>
</gene>
<proteinExistence type="predicted"/>
<dbReference type="AlphaFoldDB" id="A0AA41UJ79"/>
<comment type="subcellular location">
    <subcellularLocation>
        <location evidence="1">Cell envelope</location>
    </subcellularLocation>
</comment>
<accession>A0AA41UJ79</accession>
<dbReference type="PANTHER" id="PTHR32347:SF29">
    <property type="entry name" value="UPF0194 MEMBRANE PROTEIN YBHG"/>
    <property type="match status" value="1"/>
</dbReference>
<comment type="caution">
    <text evidence="6">The sequence shown here is derived from an EMBL/GenBank/DDBJ whole genome shotgun (WGS) entry which is preliminary data.</text>
</comment>
<evidence type="ECO:0000313" key="6">
    <source>
        <dbReference type="EMBL" id="MCJ8500277.1"/>
    </source>
</evidence>
<feature type="domain" description="YbhG-like alpha-helical hairpin" evidence="5">
    <location>
        <begin position="86"/>
        <end position="205"/>
    </location>
</feature>
<name>A0AA41UJ79_9BACT</name>
<dbReference type="RefSeq" id="WP_246904206.1">
    <property type="nucleotide sequence ID" value="NZ_JALJRB010000005.1"/>
</dbReference>
<sequence>MRWSVKMVPLVVVLAGAVCGAVWWWFDGDGREADNVVRLFGHVEMRDVRLAFSEQERVAAVLVEEGERVAAGQVVARLHAERLQARVRESEARIAAQQAVLDRLLAGARHQEVAQVRSELAAAEVRATNARMTVARLRQTTAAGASSVQALDDAAARLQEAKAQREVRRKALELVLEGPRREEIEEAESRLSAERAALDLLRIRLADMALYAPAAGVVRSRILEPGEMADPGRPVVVLALTGTKWVRAWLPGPDLGRVDSGMAARVNNDTFPEQPLSGWVGFISPKAEFTPKNVETTDLRTQLVYEVRIHVNDPEDVLRQGMPVSVRVDPAAASGVPSPARSQARR</sequence>
<dbReference type="EMBL" id="JALJRB010000005">
    <property type="protein sequence ID" value="MCJ8500277.1"/>
    <property type="molecule type" value="Genomic_DNA"/>
</dbReference>
<feature type="coiled-coil region" evidence="3">
    <location>
        <begin position="151"/>
        <end position="204"/>
    </location>
</feature>
<dbReference type="PRINTS" id="PR01490">
    <property type="entry name" value="RTXTOXIND"/>
</dbReference>
<dbReference type="InterPro" id="IPR059052">
    <property type="entry name" value="HH_YbhG-like"/>
</dbReference>
<keyword evidence="7" id="KW-1185">Reference proteome</keyword>
<protein>
    <submittedName>
        <fullName evidence="6">HlyD family efflux transporter periplasmic adaptor subunit</fullName>
    </submittedName>
</protein>
<keyword evidence="4" id="KW-0472">Membrane</keyword>
<evidence type="ECO:0000256" key="3">
    <source>
        <dbReference type="SAM" id="Coils"/>
    </source>
</evidence>
<dbReference type="GO" id="GO:0030313">
    <property type="term" value="C:cell envelope"/>
    <property type="evidence" value="ECO:0007669"/>
    <property type="project" value="UniProtKB-SubCell"/>
</dbReference>
<dbReference type="Gene3D" id="2.40.30.170">
    <property type="match status" value="1"/>
</dbReference>
<keyword evidence="4" id="KW-1133">Transmembrane helix</keyword>
<dbReference type="Proteomes" id="UP001165427">
    <property type="component" value="Unassembled WGS sequence"/>
</dbReference>
<evidence type="ECO:0000256" key="1">
    <source>
        <dbReference type="ARBA" id="ARBA00004196"/>
    </source>
</evidence>
<evidence type="ECO:0000256" key="2">
    <source>
        <dbReference type="ARBA" id="ARBA00023054"/>
    </source>
</evidence>
<organism evidence="6 7">
    <name type="scientific">Desulfatitalea alkaliphila</name>
    <dbReference type="NCBI Taxonomy" id="2929485"/>
    <lineage>
        <taxon>Bacteria</taxon>
        <taxon>Pseudomonadati</taxon>
        <taxon>Thermodesulfobacteriota</taxon>
        <taxon>Desulfobacteria</taxon>
        <taxon>Desulfobacterales</taxon>
        <taxon>Desulfosarcinaceae</taxon>
        <taxon>Desulfatitalea</taxon>
    </lineage>
</organism>
<dbReference type="PANTHER" id="PTHR32347">
    <property type="entry name" value="EFFLUX SYSTEM COMPONENT YKNX-RELATED"/>
    <property type="match status" value="1"/>
</dbReference>
<reference evidence="6" key="1">
    <citation type="submission" date="2022-04" db="EMBL/GenBank/DDBJ databases">
        <title>Desulfatitalea alkaliphila sp. nov., a novel anaerobic sulfate-reducing bacterium isolated from terrestrial mud volcano, Taman Peninsula, Russia.</title>
        <authorList>
            <person name="Khomyakova M.A."/>
            <person name="Merkel A.Y."/>
            <person name="Slobodkin A.I."/>
        </authorList>
    </citation>
    <scope>NUCLEOTIDE SEQUENCE</scope>
    <source>
        <strain evidence="6">M08but</strain>
    </source>
</reference>
<evidence type="ECO:0000259" key="5">
    <source>
        <dbReference type="Pfam" id="PF25881"/>
    </source>
</evidence>
<feature type="transmembrane region" description="Helical" evidence="4">
    <location>
        <begin position="7"/>
        <end position="26"/>
    </location>
</feature>
<dbReference type="Gene3D" id="2.40.50.100">
    <property type="match status" value="1"/>
</dbReference>
<evidence type="ECO:0000313" key="7">
    <source>
        <dbReference type="Proteomes" id="UP001165427"/>
    </source>
</evidence>
<dbReference type="Pfam" id="PF25881">
    <property type="entry name" value="HH_YBHG"/>
    <property type="match status" value="1"/>
</dbReference>
<keyword evidence="4" id="KW-0812">Transmembrane</keyword>
<evidence type="ECO:0000256" key="4">
    <source>
        <dbReference type="SAM" id="Phobius"/>
    </source>
</evidence>
<dbReference type="SUPFAM" id="SSF111369">
    <property type="entry name" value="HlyD-like secretion proteins"/>
    <property type="match status" value="1"/>
</dbReference>
<keyword evidence="2 3" id="KW-0175">Coiled coil</keyword>